<organism evidence="2 3">
    <name type="scientific">Tetracentron sinense</name>
    <name type="common">Spur-leaf</name>
    <dbReference type="NCBI Taxonomy" id="13715"/>
    <lineage>
        <taxon>Eukaryota</taxon>
        <taxon>Viridiplantae</taxon>
        <taxon>Streptophyta</taxon>
        <taxon>Embryophyta</taxon>
        <taxon>Tracheophyta</taxon>
        <taxon>Spermatophyta</taxon>
        <taxon>Magnoliopsida</taxon>
        <taxon>Trochodendrales</taxon>
        <taxon>Trochodendraceae</taxon>
        <taxon>Tetracentron</taxon>
    </lineage>
</organism>
<evidence type="ECO:0000256" key="1">
    <source>
        <dbReference type="SAM" id="MobiDB-lite"/>
    </source>
</evidence>
<proteinExistence type="predicted"/>
<protein>
    <submittedName>
        <fullName evidence="2">Uncharacterized protein</fullName>
    </submittedName>
</protein>
<accession>A0A834ZB51</accession>
<feature type="region of interest" description="Disordered" evidence="1">
    <location>
        <begin position="1"/>
        <end position="24"/>
    </location>
</feature>
<dbReference type="Proteomes" id="UP000655225">
    <property type="component" value="Unassembled WGS sequence"/>
</dbReference>
<dbReference type="AlphaFoldDB" id="A0A834ZB51"/>
<sequence>MSKGKMEKLHSRQEEKRKDYSLEGDQIRLKKSRLGLSSYSNSPIQKHESFPIMLLRLKGVAIDPCNPRTSAGSVKQSWSLILKARKILFLRNTEFPWVSSRPHFSFNKRNLHQFLRGTPTDTSDSASKKENEQSFTGLSSKQCSFASSVPCLLSRADSIESSNQPILRNPSLLAFDDSVSSSNSSRTEKPKRLNLQTCRRSIRLLNFIADQKQKYSREVTGKGRPNSCLCVSPGSPECIKCARKGSGWVLLS</sequence>
<comment type="caution">
    <text evidence="2">The sequence shown here is derived from an EMBL/GenBank/DDBJ whole genome shotgun (WGS) entry which is preliminary data.</text>
</comment>
<dbReference type="EMBL" id="JABCRI010000007">
    <property type="protein sequence ID" value="KAF8402705.1"/>
    <property type="molecule type" value="Genomic_DNA"/>
</dbReference>
<evidence type="ECO:0000313" key="2">
    <source>
        <dbReference type="EMBL" id="KAF8402705.1"/>
    </source>
</evidence>
<gene>
    <name evidence="2" type="ORF">HHK36_010793</name>
</gene>
<evidence type="ECO:0000313" key="3">
    <source>
        <dbReference type="Proteomes" id="UP000655225"/>
    </source>
</evidence>
<keyword evidence="3" id="KW-1185">Reference proteome</keyword>
<name>A0A834ZB51_TETSI</name>
<reference evidence="2 3" key="1">
    <citation type="submission" date="2020-04" db="EMBL/GenBank/DDBJ databases">
        <title>Plant Genome Project.</title>
        <authorList>
            <person name="Zhang R.-G."/>
        </authorList>
    </citation>
    <scope>NUCLEOTIDE SEQUENCE [LARGE SCALE GENOMIC DNA]</scope>
    <source>
        <strain evidence="2">YNK0</strain>
        <tissue evidence="2">Leaf</tissue>
    </source>
</reference>